<proteinExistence type="inferred from homology"/>
<dbReference type="STRING" id="1642646.ING2E5A_1263"/>
<dbReference type="InterPro" id="IPR035917">
    <property type="entry name" value="YjbQ-like_sf"/>
</dbReference>
<organism evidence="2 3">
    <name type="scientific">Petrimonas mucosa</name>
    <dbReference type="NCBI Taxonomy" id="1642646"/>
    <lineage>
        <taxon>Bacteria</taxon>
        <taxon>Pseudomonadati</taxon>
        <taxon>Bacteroidota</taxon>
        <taxon>Bacteroidia</taxon>
        <taxon>Bacteroidales</taxon>
        <taxon>Dysgonomonadaceae</taxon>
        <taxon>Petrimonas</taxon>
    </lineage>
</organism>
<dbReference type="AlphaFoldDB" id="A0A1G4G6F5"/>
<comment type="similarity">
    <text evidence="1">Belongs to the UPF0047 family.</text>
</comment>
<keyword evidence="3" id="KW-1185">Reference proteome</keyword>
<dbReference type="InterPro" id="IPR001602">
    <property type="entry name" value="UPF0047_YjbQ-like"/>
</dbReference>
<evidence type="ECO:0000256" key="1">
    <source>
        <dbReference type="ARBA" id="ARBA00005534"/>
    </source>
</evidence>
<dbReference type="PANTHER" id="PTHR30615:SF8">
    <property type="entry name" value="UPF0047 PROTEIN C4A8.02C"/>
    <property type="match status" value="1"/>
</dbReference>
<name>A0A1G4G6F5_9BACT</name>
<evidence type="ECO:0000313" key="3">
    <source>
        <dbReference type="Proteomes" id="UP000178485"/>
    </source>
</evidence>
<gene>
    <name evidence="2" type="ORF">ING2E5A_1263</name>
</gene>
<dbReference type="RefSeq" id="WP_071136638.1">
    <property type="nucleotide sequence ID" value="NZ_LT608328.1"/>
</dbReference>
<reference evidence="2 3" key="1">
    <citation type="submission" date="2016-08" db="EMBL/GenBank/DDBJ databases">
        <authorList>
            <person name="Seilhamer J.J."/>
        </authorList>
    </citation>
    <scope>NUCLEOTIDE SEQUENCE [LARGE SCALE GENOMIC DNA]</scope>
    <source>
        <strain evidence="2">ING2-E5A</strain>
    </source>
</reference>
<dbReference type="Proteomes" id="UP000178485">
    <property type="component" value="Chromosome i"/>
</dbReference>
<dbReference type="Gene3D" id="2.60.120.460">
    <property type="entry name" value="YjbQ-like"/>
    <property type="match status" value="1"/>
</dbReference>
<dbReference type="NCBIfam" id="TIGR00149">
    <property type="entry name" value="TIGR00149_YjbQ"/>
    <property type="match status" value="1"/>
</dbReference>
<dbReference type="PIRSF" id="PIRSF004681">
    <property type="entry name" value="UCP004681"/>
    <property type="match status" value="1"/>
</dbReference>
<evidence type="ECO:0000313" key="2">
    <source>
        <dbReference type="EMBL" id="SCM57276.1"/>
    </source>
</evidence>
<dbReference type="SUPFAM" id="SSF111038">
    <property type="entry name" value="YjbQ-like"/>
    <property type="match status" value="1"/>
</dbReference>
<dbReference type="PANTHER" id="PTHR30615">
    <property type="entry name" value="UNCHARACTERIZED PROTEIN YJBQ-RELATED"/>
    <property type="match status" value="1"/>
</dbReference>
<dbReference type="Pfam" id="PF01894">
    <property type="entry name" value="YjbQ"/>
    <property type="match status" value="1"/>
</dbReference>
<protein>
    <submittedName>
        <fullName evidence="2">Uncharacterized protein</fullName>
    </submittedName>
</protein>
<dbReference type="KEGG" id="pmuc:ING2E5A_1263"/>
<accession>A0A1G4G6F5</accession>
<sequence>MKLYRGTIELQSKDHRPDFHNVTEGVKKIVEESGVKNGICVVYSPHTTCSVITQECSHDLNFFGREYLQQDLNNIMEKLVPTCRTEGQYLHPGPKHIEFALTFPDEEPKGSLNTDAHLRSVFFGRSETIPLVDGNLSLGDFGFIYFIDWDQIRERKRVCEVQIIGE</sequence>
<dbReference type="EMBL" id="LT608328">
    <property type="protein sequence ID" value="SCM57276.1"/>
    <property type="molecule type" value="Genomic_DNA"/>
</dbReference>